<accession>T0JL14</accession>
<protein>
    <submittedName>
        <fullName evidence="1">Uncharacterized protein</fullName>
    </submittedName>
</protein>
<dbReference type="EMBL" id="AMYD01004153">
    <property type="protein sequence ID" value="EQB43862.1"/>
    <property type="molecule type" value="Genomic_DNA"/>
</dbReference>
<proteinExistence type="predicted"/>
<sequence>MWRLPLPLPNLLTAAAVNGPDNADGDLYSPRPRQPARLHFVFYQPVS</sequence>
<dbReference type="HOGENOM" id="CLU_3175352_0_0_1"/>
<gene>
    <name evidence="1" type="ORF">CGLO_17440</name>
</gene>
<organism evidence="1 2">
    <name type="scientific">Colletotrichum gloeosporioides (strain Cg-14)</name>
    <name type="common">Anthracnose fungus</name>
    <name type="synonym">Glomerella cingulata</name>
    <dbReference type="NCBI Taxonomy" id="1237896"/>
    <lineage>
        <taxon>Eukaryota</taxon>
        <taxon>Fungi</taxon>
        <taxon>Dikarya</taxon>
        <taxon>Ascomycota</taxon>
        <taxon>Pezizomycotina</taxon>
        <taxon>Sordariomycetes</taxon>
        <taxon>Hypocreomycetidae</taxon>
        <taxon>Glomerellales</taxon>
        <taxon>Glomerellaceae</taxon>
        <taxon>Colletotrichum</taxon>
        <taxon>Colletotrichum gloeosporioides species complex</taxon>
    </lineage>
</organism>
<dbReference type="AlphaFoldDB" id="T0JL14"/>
<name>T0JL14_COLGC</name>
<reference evidence="2" key="1">
    <citation type="journal article" date="2013" name="Mol. Plant Microbe Interact.">
        <title>Global aspects of pacC regulation of pathogenicity genes in Colletotrichum gloeosporioides as revealed by transcriptome analysis.</title>
        <authorList>
            <person name="Alkan N."/>
            <person name="Meng X."/>
            <person name="Friedlander G."/>
            <person name="Reuveni E."/>
            <person name="Sukno S."/>
            <person name="Sherman A."/>
            <person name="Thon M."/>
            <person name="Fluhr R."/>
            <person name="Prusky D."/>
        </authorList>
    </citation>
    <scope>NUCLEOTIDE SEQUENCE [LARGE SCALE GENOMIC DNA]</scope>
    <source>
        <strain evidence="2">Cg-14</strain>
    </source>
</reference>
<evidence type="ECO:0000313" key="2">
    <source>
        <dbReference type="Proteomes" id="UP000015530"/>
    </source>
</evidence>
<dbReference type="Proteomes" id="UP000015530">
    <property type="component" value="Unassembled WGS sequence"/>
</dbReference>
<comment type="caution">
    <text evidence="1">The sequence shown here is derived from an EMBL/GenBank/DDBJ whole genome shotgun (WGS) entry which is preliminary data.</text>
</comment>
<evidence type="ECO:0000313" key="1">
    <source>
        <dbReference type="EMBL" id="EQB43862.1"/>
    </source>
</evidence>